<keyword evidence="2" id="KW-1185">Reference proteome</keyword>
<dbReference type="EMBL" id="BMAU01021394">
    <property type="protein sequence ID" value="GFY30643.1"/>
    <property type="molecule type" value="Genomic_DNA"/>
</dbReference>
<proteinExistence type="predicted"/>
<sequence>MVSQRRTKLTALHLRQRLVRCRQRQTWVVKWHQVVFTKKSLCCQEEDFFRIRSKTVTYRTRVQKTPLAVAVYNKIVNDRPAHGDDGRRLTTVHFFLRPHDAQSNNEEVSSHSFLSIVSSIPWTSVPKINCFISVSVLPSANPYSAHVGVQHPFPFIARGCPTRRSARVIRNHQGHVIC</sequence>
<dbReference type="Proteomes" id="UP000887159">
    <property type="component" value="Unassembled WGS sequence"/>
</dbReference>
<name>A0A8X6W994_TRICX</name>
<protein>
    <submittedName>
        <fullName evidence="1">Uncharacterized protein</fullName>
    </submittedName>
</protein>
<organism evidence="1 2">
    <name type="scientific">Trichonephila clavipes</name>
    <name type="common">Golden silk orbweaver</name>
    <name type="synonym">Nephila clavipes</name>
    <dbReference type="NCBI Taxonomy" id="2585209"/>
    <lineage>
        <taxon>Eukaryota</taxon>
        <taxon>Metazoa</taxon>
        <taxon>Ecdysozoa</taxon>
        <taxon>Arthropoda</taxon>
        <taxon>Chelicerata</taxon>
        <taxon>Arachnida</taxon>
        <taxon>Araneae</taxon>
        <taxon>Araneomorphae</taxon>
        <taxon>Entelegynae</taxon>
        <taxon>Araneoidea</taxon>
        <taxon>Nephilidae</taxon>
        <taxon>Trichonephila</taxon>
    </lineage>
</organism>
<comment type="caution">
    <text evidence="1">The sequence shown here is derived from an EMBL/GenBank/DDBJ whole genome shotgun (WGS) entry which is preliminary data.</text>
</comment>
<reference evidence="1" key="1">
    <citation type="submission" date="2020-08" db="EMBL/GenBank/DDBJ databases">
        <title>Multicomponent nature underlies the extraordinary mechanical properties of spider dragline silk.</title>
        <authorList>
            <person name="Kono N."/>
            <person name="Nakamura H."/>
            <person name="Mori M."/>
            <person name="Yoshida Y."/>
            <person name="Ohtoshi R."/>
            <person name="Malay A.D."/>
            <person name="Moran D.A.P."/>
            <person name="Tomita M."/>
            <person name="Numata K."/>
            <person name="Arakawa K."/>
        </authorList>
    </citation>
    <scope>NUCLEOTIDE SEQUENCE</scope>
</reference>
<evidence type="ECO:0000313" key="1">
    <source>
        <dbReference type="EMBL" id="GFY30643.1"/>
    </source>
</evidence>
<dbReference type="AlphaFoldDB" id="A0A8X6W994"/>
<evidence type="ECO:0000313" key="2">
    <source>
        <dbReference type="Proteomes" id="UP000887159"/>
    </source>
</evidence>
<accession>A0A8X6W994</accession>
<gene>
    <name evidence="1" type="ORF">TNCV_3118051</name>
</gene>